<evidence type="ECO:0000256" key="2">
    <source>
        <dbReference type="ARBA" id="ARBA00022448"/>
    </source>
</evidence>
<dbReference type="eggNOG" id="ENOG502SZ1Y">
    <property type="taxonomic scope" value="Eukaryota"/>
</dbReference>
<accession>E3NVG2</accession>
<dbReference type="GO" id="GO:0005886">
    <property type="term" value="C:plasma membrane"/>
    <property type="evidence" value="ECO:0007669"/>
    <property type="project" value="UniProtKB-SubCell"/>
</dbReference>
<dbReference type="SUPFAM" id="SSF82866">
    <property type="entry name" value="Multidrug efflux transporter AcrB transmembrane domain"/>
    <property type="match status" value="2"/>
</dbReference>
<feature type="transmembrane region" description="Helical" evidence="7">
    <location>
        <begin position="189"/>
        <end position="212"/>
    </location>
</feature>
<keyword evidence="2" id="KW-0813">Transport</keyword>
<feature type="transmembrane region" description="Helical" evidence="7">
    <location>
        <begin position="580"/>
        <end position="599"/>
    </location>
</feature>
<gene>
    <name evidence="8" type="ORF">CRE_06266</name>
</gene>
<keyword evidence="9" id="KW-1185">Reference proteome</keyword>
<feature type="transmembrane region" description="Helical" evidence="7">
    <location>
        <begin position="606"/>
        <end position="625"/>
    </location>
</feature>
<keyword evidence="5 7" id="KW-1133">Transmembrane helix</keyword>
<feature type="transmembrane region" description="Helical" evidence="7">
    <location>
        <begin position="245"/>
        <end position="263"/>
    </location>
</feature>
<evidence type="ECO:0000256" key="4">
    <source>
        <dbReference type="ARBA" id="ARBA00022692"/>
    </source>
</evidence>
<dbReference type="AlphaFoldDB" id="E3NVG2"/>
<feature type="transmembrane region" description="Helical" evidence="7">
    <location>
        <begin position="56"/>
        <end position="80"/>
    </location>
</feature>
<dbReference type="GO" id="GO:0042910">
    <property type="term" value="F:xenobiotic transmembrane transporter activity"/>
    <property type="evidence" value="ECO:0007669"/>
    <property type="project" value="TreeGrafter"/>
</dbReference>
<reference evidence="8" key="1">
    <citation type="submission" date="2007-07" db="EMBL/GenBank/DDBJ databases">
        <title>PCAP assembly of the Caenorhabditis remanei genome.</title>
        <authorList>
            <consortium name="The Caenorhabditis remanei Sequencing Consortium"/>
            <person name="Wilson R.K."/>
        </authorList>
    </citation>
    <scope>NUCLEOTIDE SEQUENCE [LARGE SCALE GENOMIC DNA]</scope>
    <source>
        <strain evidence="8">PB4641</strain>
    </source>
</reference>
<evidence type="ECO:0000313" key="9">
    <source>
        <dbReference type="Proteomes" id="UP000008281"/>
    </source>
</evidence>
<dbReference type="PANTHER" id="PTHR32063">
    <property type="match status" value="1"/>
</dbReference>
<dbReference type="PRINTS" id="PR00702">
    <property type="entry name" value="ACRIFLAVINRP"/>
</dbReference>
<feature type="transmembrane region" description="Helical" evidence="7">
    <location>
        <begin position="100"/>
        <end position="123"/>
    </location>
</feature>
<evidence type="ECO:0000256" key="5">
    <source>
        <dbReference type="ARBA" id="ARBA00022989"/>
    </source>
</evidence>
<keyword evidence="4 7" id="KW-0812">Transmembrane</keyword>
<dbReference type="InterPro" id="IPR001036">
    <property type="entry name" value="Acrflvin-R"/>
</dbReference>
<dbReference type="EMBL" id="DS270956">
    <property type="protein sequence ID" value="EFO98307.1"/>
    <property type="molecule type" value="Genomic_DNA"/>
</dbReference>
<proteinExistence type="predicted"/>
<comment type="subcellular location">
    <subcellularLocation>
        <location evidence="1">Cell membrane</location>
        <topology evidence="1">Multi-pass membrane protein</topology>
    </subcellularLocation>
</comment>
<sequence length="752" mass="81990">MLIGENSRNVAHAVDQKLQKVQESLPEGVEAKAVYNRTTLVDATIDTVKKNLLEGAILVIVVLFLFLGHFRAALITAMVIPLSMLMTITGMVNQRISANLMSLGALDFGIIVDGAVVIVEASLAKLAMKQKELGRILTRKERFITVFEATRESRKAILYGQLIIILVYLPVMTLTGVEGKMFTPMAATVVMALVAAMVLSITFVPAMVALVTTGEIKEEESKIVHFIKKVYSPILDWSLSHRYKLIAFVAIFFVFSASLSTRLGSEFIPSLDEGDVALHALRIPGTSLTQAVEMQYALEKEIVKIPEVKTMFAKVGTAEIATDPVPPNVADNFVILKPRSEWPNPDKEKSAVVADIERVAKGVYGNNYEFTQPIQMRFNELISGVRTDVAVKIYGDDLDQLLESANAAAKILEGVNGTADLKVEQMSGLPMVSVELKKDMIANYGLDAEDVQKQVSSLITGQTAGKVFEGDRKFDIVVRMDQNSVTDLEKLYQVPVNLPDGSSVLLSELIELKNVQGPNQISRENGKRRIVITANVRGTDIGSYIEEAQTKLNADFKLPEGYWLTWGGTFEQMESASNRLMIVVPLALILIFAMIYMALGNVRNSVLVFTGVPFALTGGVIALALRDIPFSISAAVGFIALSGVAVLNGLVLVSAIQRLRDQGEGLLEAVRHGALERLRPVLITALVASLGFIPMALNVGIGSEVQRPIATVVIGGILSSTLLTLIILPTLYVWFNQGRKKQSDDFSEQQEA</sequence>
<dbReference type="NCBIfam" id="TIGR00914">
    <property type="entry name" value="2A0601"/>
    <property type="match status" value="1"/>
</dbReference>
<dbReference type="Gene3D" id="3.30.2090.10">
    <property type="entry name" value="Multidrug efflux transporter AcrB TolC docking domain, DN and DC subdomains"/>
    <property type="match status" value="1"/>
</dbReference>
<evidence type="ECO:0000313" key="8">
    <source>
        <dbReference type="EMBL" id="EFO98307.1"/>
    </source>
</evidence>
<dbReference type="InParanoid" id="E3NVG2"/>
<dbReference type="OMA" id="PDFNDMA"/>
<dbReference type="GO" id="GO:0008324">
    <property type="term" value="F:monoatomic cation transmembrane transporter activity"/>
    <property type="evidence" value="ECO:0007669"/>
    <property type="project" value="InterPro"/>
</dbReference>
<dbReference type="Gene3D" id="1.20.1640.10">
    <property type="entry name" value="Multidrug efflux transporter AcrB transmembrane domain"/>
    <property type="match status" value="2"/>
</dbReference>
<keyword evidence="6 7" id="KW-0472">Membrane</keyword>
<dbReference type="HOGENOM" id="CLU_002755_1_2_1"/>
<feature type="transmembrane region" description="Helical" evidence="7">
    <location>
        <begin position="709"/>
        <end position="735"/>
    </location>
</feature>
<dbReference type="InterPro" id="IPR004763">
    <property type="entry name" value="CusA-like"/>
</dbReference>
<dbReference type="Pfam" id="PF00873">
    <property type="entry name" value="ACR_tran"/>
    <property type="match status" value="1"/>
</dbReference>
<organism evidence="9">
    <name type="scientific">Caenorhabditis remanei</name>
    <name type="common">Caenorhabditis vulgaris</name>
    <dbReference type="NCBI Taxonomy" id="31234"/>
    <lineage>
        <taxon>Eukaryota</taxon>
        <taxon>Metazoa</taxon>
        <taxon>Ecdysozoa</taxon>
        <taxon>Nematoda</taxon>
        <taxon>Chromadorea</taxon>
        <taxon>Rhabditida</taxon>
        <taxon>Rhabditina</taxon>
        <taxon>Rhabditomorpha</taxon>
        <taxon>Rhabditoidea</taxon>
        <taxon>Rhabditidae</taxon>
        <taxon>Peloderinae</taxon>
        <taxon>Caenorhabditis</taxon>
    </lineage>
</organism>
<evidence type="ECO:0000256" key="3">
    <source>
        <dbReference type="ARBA" id="ARBA00022475"/>
    </source>
</evidence>
<evidence type="ECO:0000256" key="1">
    <source>
        <dbReference type="ARBA" id="ARBA00004651"/>
    </source>
</evidence>
<feature type="transmembrane region" description="Helical" evidence="7">
    <location>
        <begin position="631"/>
        <end position="656"/>
    </location>
</feature>
<dbReference type="OrthoDB" id="5875992at2759"/>
<feature type="transmembrane region" description="Helical" evidence="7">
    <location>
        <begin position="156"/>
        <end position="177"/>
    </location>
</feature>
<protein>
    <submittedName>
        <fullName evidence="8">Uncharacterized protein</fullName>
    </submittedName>
</protein>
<keyword evidence="3" id="KW-1003">Cell membrane</keyword>
<feature type="transmembrane region" description="Helical" evidence="7">
    <location>
        <begin position="677"/>
        <end position="697"/>
    </location>
</feature>
<dbReference type="SUPFAM" id="SSF82714">
    <property type="entry name" value="Multidrug efflux transporter AcrB TolC docking domain, DN and DC subdomains"/>
    <property type="match status" value="1"/>
</dbReference>
<name>E3NVG2_CAERE</name>
<dbReference type="Proteomes" id="UP000008281">
    <property type="component" value="Unassembled WGS sequence"/>
</dbReference>
<evidence type="ECO:0000256" key="6">
    <source>
        <dbReference type="ARBA" id="ARBA00023136"/>
    </source>
</evidence>
<dbReference type="InterPro" id="IPR027463">
    <property type="entry name" value="AcrB_DN_DC_subdom"/>
</dbReference>
<evidence type="ECO:0000256" key="7">
    <source>
        <dbReference type="SAM" id="Phobius"/>
    </source>
</evidence>
<dbReference type="SUPFAM" id="SSF82693">
    <property type="entry name" value="Multidrug efflux transporter AcrB pore domain, PN1, PN2, PC1 and PC2 subdomains"/>
    <property type="match status" value="1"/>
</dbReference>
<dbReference type="PANTHER" id="PTHR32063:SF24">
    <property type="entry name" value="CATION EFFLUX SYSTEM (ACRB_ACRD_ACRF FAMILY)"/>
    <property type="match status" value="1"/>
</dbReference>